<accession>A0A1F4RDE1</accession>
<evidence type="ECO:0000313" key="2">
    <source>
        <dbReference type="Proteomes" id="UP000176938"/>
    </source>
</evidence>
<organism evidence="1 2">
    <name type="scientific">candidate division WOR-1 bacterium RIFCSPLOWO2_02_FULL_46_20</name>
    <dbReference type="NCBI Taxonomy" id="1802567"/>
    <lineage>
        <taxon>Bacteria</taxon>
        <taxon>Bacillati</taxon>
        <taxon>Saganbacteria</taxon>
    </lineage>
</organism>
<name>A0A1F4RDE1_UNCSA</name>
<dbReference type="Proteomes" id="UP000176938">
    <property type="component" value="Unassembled WGS sequence"/>
</dbReference>
<comment type="caution">
    <text evidence="1">The sequence shown here is derived from an EMBL/GenBank/DDBJ whole genome shotgun (WGS) entry which is preliminary data.</text>
</comment>
<proteinExistence type="predicted"/>
<protein>
    <submittedName>
        <fullName evidence="1">Uncharacterized protein</fullName>
    </submittedName>
</protein>
<dbReference type="EMBL" id="METP01000024">
    <property type="protein sequence ID" value="OGC06190.1"/>
    <property type="molecule type" value="Genomic_DNA"/>
</dbReference>
<gene>
    <name evidence="1" type="ORF">A3H38_02460</name>
</gene>
<evidence type="ECO:0000313" key="1">
    <source>
        <dbReference type="EMBL" id="OGC06190.1"/>
    </source>
</evidence>
<sequence length="79" mass="9274">MADKKRTVNQDKFATKGDIALIRSEMATRKDLTMLRDELSTNFDKVFKELEIIREDKIFAIAKDRELEKRIKVLETSRA</sequence>
<dbReference type="AlphaFoldDB" id="A0A1F4RDE1"/>
<reference evidence="1 2" key="1">
    <citation type="journal article" date="2016" name="Nat. Commun.">
        <title>Thousands of microbial genomes shed light on interconnected biogeochemical processes in an aquifer system.</title>
        <authorList>
            <person name="Anantharaman K."/>
            <person name="Brown C.T."/>
            <person name="Hug L.A."/>
            <person name="Sharon I."/>
            <person name="Castelle C.J."/>
            <person name="Probst A.J."/>
            <person name="Thomas B.C."/>
            <person name="Singh A."/>
            <person name="Wilkins M.J."/>
            <person name="Karaoz U."/>
            <person name="Brodie E.L."/>
            <person name="Williams K.H."/>
            <person name="Hubbard S.S."/>
            <person name="Banfield J.F."/>
        </authorList>
    </citation>
    <scope>NUCLEOTIDE SEQUENCE [LARGE SCALE GENOMIC DNA]</scope>
</reference>